<reference evidence="1 2" key="1">
    <citation type="submission" date="2018-11" db="EMBL/GenBank/DDBJ databases">
        <title>Photobacterium sp. BEI247 sp. nov., a marine bacterium isolated from Yongle Blue Hole in the South China Sea.</title>
        <authorList>
            <person name="Wang X."/>
        </authorList>
    </citation>
    <scope>NUCLEOTIDE SEQUENCE [LARGE SCALE GENOMIC DNA]</scope>
    <source>
        <strain evidence="2">BEI247</strain>
    </source>
</reference>
<dbReference type="OrthoDB" id="5856427at2"/>
<protein>
    <submittedName>
        <fullName evidence="1">Uncharacterized protein</fullName>
    </submittedName>
</protein>
<keyword evidence="2" id="KW-1185">Reference proteome</keyword>
<accession>A0A3S3RB89</accession>
<evidence type="ECO:0000313" key="1">
    <source>
        <dbReference type="EMBL" id="RWX56893.1"/>
    </source>
</evidence>
<name>A0A3S3RB89_9GAMM</name>
<gene>
    <name evidence="1" type="ORF">EDI28_02275</name>
</gene>
<dbReference type="RefSeq" id="WP_128782210.1">
    <property type="nucleotide sequence ID" value="NZ_RJLM01000001.1"/>
</dbReference>
<dbReference type="EMBL" id="RJLM01000001">
    <property type="protein sequence ID" value="RWX56893.1"/>
    <property type="molecule type" value="Genomic_DNA"/>
</dbReference>
<evidence type="ECO:0000313" key="2">
    <source>
        <dbReference type="Proteomes" id="UP000287563"/>
    </source>
</evidence>
<comment type="caution">
    <text evidence="1">The sequence shown here is derived from an EMBL/GenBank/DDBJ whole genome shotgun (WGS) entry which is preliminary data.</text>
</comment>
<dbReference type="Proteomes" id="UP000287563">
    <property type="component" value="Unassembled WGS sequence"/>
</dbReference>
<organism evidence="1 2">
    <name type="scientific">Photobacterium chitinilyticum</name>
    <dbReference type="NCBI Taxonomy" id="2485123"/>
    <lineage>
        <taxon>Bacteria</taxon>
        <taxon>Pseudomonadati</taxon>
        <taxon>Pseudomonadota</taxon>
        <taxon>Gammaproteobacteria</taxon>
        <taxon>Vibrionales</taxon>
        <taxon>Vibrionaceae</taxon>
        <taxon>Photobacterium</taxon>
    </lineage>
</organism>
<dbReference type="AlphaFoldDB" id="A0A3S3RB89"/>
<sequence length="138" mass="15624">MMYQRILLISVLIAIFYGKYVNAESLSIPNATIPSGYDRITTSDGTTCESSIASDMYVQTGLMGVKVNKDYSNGSSMYDSKNLEGKDNFGIYAQVVIPIGKKRKRIDCNRLYELEIRNLKAQLLKMKLESMSKNLWDE</sequence>
<proteinExistence type="predicted"/>